<accession>Q02715</accession>
<evidence type="ECO:0000313" key="2">
    <source>
        <dbReference type="Proteomes" id="UP000001197"/>
    </source>
</evidence>
<geneLocation type="mitochondrion" evidence="1"/>
<dbReference type="InParanoid" id="Q02715"/>
<reference evidence="1 2" key="1">
    <citation type="journal article" date="1990" name="Curr. Genet.">
        <title>The complete DNA sequence of the mitochondrial genome of Podospora anserina.</title>
        <authorList>
            <person name="Cummings D.J."/>
            <person name="McNally K.L."/>
            <person name="Domenico J.M."/>
            <person name="Matsuura E.T."/>
        </authorList>
    </citation>
    <scope>NUCLEOTIDE SEQUENCE [LARGE SCALE GENOMIC DNA]</scope>
    <source>
        <strain evidence="2">s</strain>
    </source>
</reference>
<dbReference type="AlphaFoldDB" id="Q02715"/>
<dbReference type="Proteomes" id="UP000001197">
    <property type="component" value="Mitochondrion"/>
</dbReference>
<keyword evidence="1" id="KW-0496">Mitochondrion</keyword>
<proteinExistence type="predicted"/>
<name>Q02715_PODAN</name>
<keyword evidence="2" id="KW-1185">Reference proteome</keyword>
<dbReference type="EMBL" id="X55026">
    <property type="protein sequence ID" value="CAA38832.1"/>
    <property type="molecule type" value="Genomic_DNA"/>
</dbReference>
<feature type="non-terminal residue" evidence="1">
    <location>
        <position position="1"/>
    </location>
</feature>
<evidence type="ECO:0000313" key="1">
    <source>
        <dbReference type="EMBL" id="CAA38832.1"/>
    </source>
</evidence>
<protein>
    <submittedName>
        <fullName evidence="1">Complete mitochondrial genome</fullName>
    </submittedName>
</protein>
<sequence length="162" mass="18585">GNTFLQLYIPPNLYSFTLSIACFDTIPPLNKTQRCSNITMFFSHFWEILKLKLNPLSLFIEQVKQPSPSVKPVSQLLFKLGKIEVCLISTGFKRILPLVTHILNPWINFSNCSFLRGKIRLPLNKWISSSISFLFCVTYLLVILDCEITLPKPKVSFMNSNI</sequence>
<organism evidence="1 2">
    <name type="scientific">Podospora anserina (strain S / ATCC MYA-4624 / DSM 980 / FGSC 10383)</name>
    <name type="common">Pleurage anserina</name>
    <dbReference type="NCBI Taxonomy" id="515849"/>
    <lineage>
        <taxon>Eukaryota</taxon>
        <taxon>Fungi</taxon>
        <taxon>Dikarya</taxon>
        <taxon>Ascomycota</taxon>
        <taxon>Pezizomycotina</taxon>
        <taxon>Sordariomycetes</taxon>
        <taxon>Sordariomycetidae</taxon>
        <taxon>Sordariales</taxon>
        <taxon>Podosporaceae</taxon>
        <taxon>Podospora</taxon>
        <taxon>Podospora anserina</taxon>
    </lineage>
</organism>